<protein>
    <recommendedName>
        <fullName evidence="3">N-terminal of MaoC-like dehydratase domain-containing protein</fullName>
    </recommendedName>
</protein>
<evidence type="ECO:0008006" key="3">
    <source>
        <dbReference type="Google" id="ProtNLM"/>
    </source>
</evidence>
<dbReference type="RefSeq" id="WP_371946274.1">
    <property type="nucleotide sequence ID" value="NZ_JAXCEH010000045.1"/>
</dbReference>
<name>A0ABV4RCS9_9ACTN</name>
<dbReference type="EMBL" id="JAXCEH010000045">
    <property type="protein sequence ID" value="MFA1559257.1"/>
    <property type="molecule type" value="Genomic_DNA"/>
</dbReference>
<proteinExistence type="predicted"/>
<evidence type="ECO:0000313" key="2">
    <source>
        <dbReference type="Proteomes" id="UP001569904"/>
    </source>
</evidence>
<comment type="caution">
    <text evidence="1">The sequence shown here is derived from an EMBL/GenBank/DDBJ whole genome shotgun (WGS) entry which is preliminary data.</text>
</comment>
<dbReference type="Gene3D" id="3.10.129.10">
    <property type="entry name" value="Hotdog Thioesterase"/>
    <property type="match status" value="1"/>
</dbReference>
<reference evidence="1 2" key="1">
    <citation type="submission" date="2023-11" db="EMBL/GenBank/DDBJ databases">
        <title>Actinomadura monticuli sp. nov., isolated from volcanic ash.</title>
        <authorList>
            <person name="Lee S.D."/>
            <person name="Yang H."/>
            <person name="Kim I.S."/>
        </authorList>
    </citation>
    <scope>NUCLEOTIDE SEQUENCE [LARGE SCALE GENOMIC DNA]</scope>
    <source>
        <strain evidence="1 2">DSM 45346</strain>
    </source>
</reference>
<accession>A0ABV4RCS9</accession>
<evidence type="ECO:0000313" key="1">
    <source>
        <dbReference type="EMBL" id="MFA1559257.1"/>
    </source>
</evidence>
<dbReference type="Proteomes" id="UP001569904">
    <property type="component" value="Unassembled WGS sequence"/>
</dbReference>
<dbReference type="SUPFAM" id="SSF54637">
    <property type="entry name" value="Thioesterase/thiol ester dehydrase-isomerase"/>
    <property type="match status" value="1"/>
</dbReference>
<dbReference type="InterPro" id="IPR029069">
    <property type="entry name" value="HotDog_dom_sf"/>
</dbReference>
<sequence>MTFSEQDLASMVGRRFPGGTYAITPWRAWLTNDVVLAPQGGEHAHPVFVFIAATSAMGISWDELFTWFGATAADGPLFGDCDIEIARPLLVGAEYRVDGFVYAAERKRGRRAGVFDLVRYQLELHDGADGPAAVCRNSIVFPRRTR</sequence>
<organism evidence="1 2">
    <name type="scientific">Actinomadura chokoriensis</name>
    <dbReference type="NCBI Taxonomy" id="454156"/>
    <lineage>
        <taxon>Bacteria</taxon>
        <taxon>Bacillati</taxon>
        <taxon>Actinomycetota</taxon>
        <taxon>Actinomycetes</taxon>
        <taxon>Streptosporangiales</taxon>
        <taxon>Thermomonosporaceae</taxon>
        <taxon>Actinomadura</taxon>
    </lineage>
</organism>
<gene>
    <name evidence="1" type="ORF">SM436_36660</name>
</gene>
<keyword evidence="2" id="KW-1185">Reference proteome</keyword>